<dbReference type="EMBL" id="CAJHUC010000909">
    <property type="protein sequence ID" value="CAD7698895.1"/>
    <property type="molecule type" value="Genomic_DNA"/>
</dbReference>
<name>A0A8S1IXY1_9CHLO</name>
<feature type="coiled-coil region" evidence="1">
    <location>
        <begin position="148"/>
        <end position="196"/>
    </location>
</feature>
<evidence type="ECO:0000256" key="1">
    <source>
        <dbReference type="SAM" id="Coils"/>
    </source>
</evidence>
<keyword evidence="1" id="KW-0175">Coiled coil</keyword>
<evidence type="ECO:0000313" key="4">
    <source>
        <dbReference type="EMBL" id="CAD7698895.1"/>
    </source>
</evidence>
<evidence type="ECO:0000259" key="3">
    <source>
        <dbReference type="PROSITE" id="PS50217"/>
    </source>
</evidence>
<comment type="caution">
    <text evidence="4">The sequence shown here is derived from an EMBL/GenBank/DDBJ whole genome shotgun (WGS) entry which is preliminary data.</text>
</comment>
<proteinExistence type="predicted"/>
<keyword evidence="5" id="KW-1185">Reference proteome</keyword>
<dbReference type="InterPro" id="IPR004827">
    <property type="entry name" value="bZIP"/>
</dbReference>
<gene>
    <name evidence="4" type="ORF">OSTQU699_LOCUS4254</name>
</gene>
<evidence type="ECO:0000256" key="2">
    <source>
        <dbReference type="SAM" id="MobiDB-lite"/>
    </source>
</evidence>
<dbReference type="AlphaFoldDB" id="A0A8S1IXY1"/>
<accession>A0A8S1IXY1</accession>
<evidence type="ECO:0000313" key="5">
    <source>
        <dbReference type="Proteomes" id="UP000708148"/>
    </source>
</evidence>
<sequence length="248" mass="26667">MAGEEDSKAPVSGMLEGSMREDALGGLGPMGQIPASNGDGYLQDLQAISQEAHQGVVPRPQLPGAVPGAQMQGPVSGAQMQGAVPGSQMPMGPEGQAPLAMAATDDMGDVAMSPKKDGKGRASLLDMSETERIRRRREINRNSQRRIRERRSKELDELRTEATRMQHESEQLIRQVECITAEKAELLRQIQDLTEKWQQSIAENAVLNRENLQLRSSLQQLTGLPGMVAGSIAGGVPASQAQKVVGKP</sequence>
<dbReference type="Proteomes" id="UP000708148">
    <property type="component" value="Unassembled WGS sequence"/>
</dbReference>
<dbReference type="GO" id="GO:0003700">
    <property type="term" value="F:DNA-binding transcription factor activity"/>
    <property type="evidence" value="ECO:0007669"/>
    <property type="project" value="InterPro"/>
</dbReference>
<organism evidence="4 5">
    <name type="scientific">Ostreobium quekettii</name>
    <dbReference type="NCBI Taxonomy" id="121088"/>
    <lineage>
        <taxon>Eukaryota</taxon>
        <taxon>Viridiplantae</taxon>
        <taxon>Chlorophyta</taxon>
        <taxon>core chlorophytes</taxon>
        <taxon>Ulvophyceae</taxon>
        <taxon>TCBD clade</taxon>
        <taxon>Bryopsidales</taxon>
        <taxon>Ostreobineae</taxon>
        <taxon>Ostreobiaceae</taxon>
        <taxon>Ostreobium</taxon>
    </lineage>
</organism>
<feature type="region of interest" description="Disordered" evidence="2">
    <location>
        <begin position="57"/>
        <end position="97"/>
    </location>
</feature>
<dbReference type="SMART" id="SM00338">
    <property type="entry name" value="BRLZ"/>
    <property type="match status" value="1"/>
</dbReference>
<feature type="region of interest" description="Disordered" evidence="2">
    <location>
        <begin position="1"/>
        <end position="38"/>
    </location>
</feature>
<feature type="domain" description="BZIP" evidence="3">
    <location>
        <begin position="130"/>
        <end position="193"/>
    </location>
</feature>
<reference evidence="4" key="1">
    <citation type="submission" date="2020-12" db="EMBL/GenBank/DDBJ databases">
        <authorList>
            <person name="Iha C."/>
        </authorList>
    </citation>
    <scope>NUCLEOTIDE SEQUENCE</scope>
</reference>
<dbReference type="PROSITE" id="PS50217">
    <property type="entry name" value="BZIP"/>
    <property type="match status" value="1"/>
</dbReference>
<dbReference type="OrthoDB" id="549751at2759"/>
<protein>
    <recommendedName>
        <fullName evidence="3">BZIP domain-containing protein</fullName>
    </recommendedName>
</protein>